<dbReference type="Proteomes" id="UP000245119">
    <property type="component" value="Linkage Group LG14"/>
</dbReference>
<evidence type="ECO:0000256" key="2">
    <source>
        <dbReference type="ARBA" id="ARBA00009626"/>
    </source>
</evidence>
<evidence type="ECO:0000256" key="3">
    <source>
        <dbReference type="ARBA" id="ARBA00020629"/>
    </source>
</evidence>
<dbReference type="GO" id="GO:0016592">
    <property type="term" value="C:mediator complex"/>
    <property type="evidence" value="ECO:0007669"/>
    <property type="project" value="InterPro"/>
</dbReference>
<feature type="region of interest" description="Disordered" evidence="9">
    <location>
        <begin position="145"/>
        <end position="224"/>
    </location>
</feature>
<dbReference type="AlphaFoldDB" id="A0A2T7NBW0"/>
<keyword evidence="11" id="KW-1185">Reference proteome</keyword>
<evidence type="ECO:0000256" key="8">
    <source>
        <dbReference type="RuleBase" id="RU364141"/>
    </source>
</evidence>
<evidence type="ECO:0000256" key="7">
    <source>
        <dbReference type="ARBA" id="ARBA00031257"/>
    </source>
</evidence>
<evidence type="ECO:0000256" key="9">
    <source>
        <dbReference type="SAM" id="MobiDB-lite"/>
    </source>
</evidence>
<keyword evidence="6 8" id="KW-0539">Nucleus</keyword>
<keyword evidence="8" id="KW-0010">Activator</keyword>
<dbReference type="InterPro" id="IPR019258">
    <property type="entry name" value="Mediator_Med4"/>
</dbReference>
<organism evidence="10 11">
    <name type="scientific">Pomacea canaliculata</name>
    <name type="common">Golden apple snail</name>
    <dbReference type="NCBI Taxonomy" id="400727"/>
    <lineage>
        <taxon>Eukaryota</taxon>
        <taxon>Metazoa</taxon>
        <taxon>Spiralia</taxon>
        <taxon>Lophotrochozoa</taxon>
        <taxon>Mollusca</taxon>
        <taxon>Gastropoda</taxon>
        <taxon>Caenogastropoda</taxon>
        <taxon>Architaenioglossa</taxon>
        <taxon>Ampullarioidea</taxon>
        <taxon>Ampullariidae</taxon>
        <taxon>Pomacea</taxon>
    </lineage>
</organism>
<dbReference type="GO" id="GO:0070847">
    <property type="term" value="C:core mediator complex"/>
    <property type="evidence" value="ECO:0007669"/>
    <property type="project" value="TreeGrafter"/>
</dbReference>
<name>A0A2T7NBW0_POMCA</name>
<keyword evidence="4 8" id="KW-0805">Transcription regulation</keyword>
<dbReference type="EMBL" id="PZQS01000014">
    <property type="protein sequence ID" value="PVD18660.1"/>
    <property type="molecule type" value="Genomic_DNA"/>
</dbReference>
<keyword evidence="5 8" id="KW-0804">Transcription</keyword>
<accession>A0A2T7NBW0</accession>
<comment type="subunit">
    <text evidence="8">Component of the Mediator complex.</text>
</comment>
<gene>
    <name evidence="8" type="primary">MED4</name>
    <name evidence="10" type="ORF">C0Q70_21210</name>
</gene>
<comment type="similarity">
    <text evidence="2 8">Belongs to the Mediator complex subunit 4 family.</text>
</comment>
<feature type="compositionally biased region" description="Basic and acidic residues" evidence="9">
    <location>
        <begin position="195"/>
        <end position="206"/>
    </location>
</feature>
<feature type="compositionally biased region" description="Polar residues" evidence="9">
    <location>
        <begin position="154"/>
        <end position="190"/>
    </location>
</feature>
<dbReference type="Pfam" id="PF10018">
    <property type="entry name" value="Med4"/>
    <property type="match status" value="1"/>
</dbReference>
<proteinExistence type="inferred from homology"/>
<dbReference type="STRING" id="400727.A0A2T7NBW0"/>
<dbReference type="OrthoDB" id="1929813at2759"/>
<comment type="subcellular location">
    <subcellularLocation>
        <location evidence="1 8">Nucleus</location>
    </subcellularLocation>
</comment>
<evidence type="ECO:0000256" key="5">
    <source>
        <dbReference type="ARBA" id="ARBA00023163"/>
    </source>
</evidence>
<evidence type="ECO:0000256" key="4">
    <source>
        <dbReference type="ARBA" id="ARBA00023015"/>
    </source>
</evidence>
<dbReference type="PANTHER" id="PTHR13208:SF2">
    <property type="entry name" value="MEDIATOR OF RNA POLYMERASE II TRANSCRIPTION SUBUNIT 4"/>
    <property type="match status" value="1"/>
</dbReference>
<feature type="compositionally biased region" description="Low complexity" evidence="9">
    <location>
        <begin position="213"/>
        <end position="224"/>
    </location>
</feature>
<dbReference type="GO" id="GO:0003712">
    <property type="term" value="F:transcription coregulator activity"/>
    <property type="evidence" value="ECO:0007669"/>
    <property type="project" value="InterPro"/>
</dbReference>
<comment type="caution">
    <text evidence="10">The sequence shown here is derived from an EMBL/GenBank/DDBJ whole genome shotgun (WGS) entry which is preliminary data.</text>
</comment>
<evidence type="ECO:0000313" key="10">
    <source>
        <dbReference type="EMBL" id="PVD18660.1"/>
    </source>
</evidence>
<evidence type="ECO:0000256" key="1">
    <source>
        <dbReference type="ARBA" id="ARBA00004123"/>
    </source>
</evidence>
<dbReference type="PANTHER" id="PTHR13208">
    <property type="entry name" value="MEDIATOR OF RNA POLYMERASE II TRANSCRIPTION SUBUNIT 4"/>
    <property type="match status" value="1"/>
</dbReference>
<evidence type="ECO:0000256" key="6">
    <source>
        <dbReference type="ARBA" id="ARBA00023242"/>
    </source>
</evidence>
<evidence type="ECO:0000313" key="11">
    <source>
        <dbReference type="Proteomes" id="UP000245119"/>
    </source>
</evidence>
<dbReference type="GO" id="GO:0006357">
    <property type="term" value="P:regulation of transcription by RNA polymerase II"/>
    <property type="evidence" value="ECO:0007669"/>
    <property type="project" value="InterPro"/>
</dbReference>
<protein>
    <recommendedName>
        <fullName evidence="3 8">Mediator of RNA polymerase II transcription subunit 4</fullName>
    </recommendedName>
    <alternativeName>
        <fullName evidence="7 8">Mediator complex subunit 4</fullName>
    </alternativeName>
</protein>
<sequence>MSTPKSQQKPDAPDTISLMELLIERDNELKSVLQLAEEQAQIQKVMDALKFEVDKRDTEIRSLQRSLKEAETILATGIYQAKQKLKAIDQANQRTASSEEIIKFAHRISASSAVAAPNTWGPGDPRRPYPTDLEMRQGFLGMGTFPDHQKHTHIPQTATEQHLPTTPQISASSLSWQPSQEVAMTLTSGGASHHSVHDLKGHNKENEDVELMSSDSSSSSSSDE</sequence>
<reference evidence="10 11" key="1">
    <citation type="submission" date="2018-04" db="EMBL/GenBank/DDBJ databases">
        <title>The genome of golden apple snail Pomacea canaliculata provides insight into stress tolerance and invasive adaptation.</title>
        <authorList>
            <person name="Liu C."/>
            <person name="Liu B."/>
            <person name="Ren Y."/>
            <person name="Zhang Y."/>
            <person name="Wang H."/>
            <person name="Li S."/>
            <person name="Jiang F."/>
            <person name="Yin L."/>
            <person name="Zhang G."/>
            <person name="Qian W."/>
            <person name="Fan W."/>
        </authorList>
    </citation>
    <scope>NUCLEOTIDE SEQUENCE [LARGE SCALE GENOMIC DNA]</scope>
    <source>
        <strain evidence="10">SZHN2017</strain>
        <tissue evidence="10">Muscle</tissue>
    </source>
</reference>
<comment type="function">
    <text evidence="8">Component of the Mediator complex, a coactivator involved in the regulated transcription of nearly all RNA polymerase II-dependent genes. Mediator functions as a bridge to convey information from gene-specific regulatory proteins to the basal RNA polymerase II transcription machinery. Mediator is recruited to promoters by direct interactions with regulatory proteins and serves as a scaffold for the assembly of a functional preinitiation complex with RNA polymerase II and the general transcription factors.</text>
</comment>